<comment type="subcellular location">
    <subcellularLocation>
        <location evidence="12">Secreted</location>
    </subcellularLocation>
</comment>
<comment type="domain">
    <text evidence="12">The clip domain consists of 35-55 residues which are 'knitted' together usually by 3 conserved disulfide bonds forming a clip-like compact structure.</text>
</comment>
<reference evidence="15" key="1">
    <citation type="journal article" date="2010" name="J. Med. Entomol.">
        <title>The salivary gland transcriptome of the eastern tree hole mosquito, Ochlerotatus triseriatus.</title>
        <authorList>
            <person name="Calvo E."/>
            <person name="Sanchez-Vargas I."/>
            <person name="Kotsyfakis M."/>
            <person name="Favreau A.J."/>
            <person name="Barbian K.D."/>
            <person name="Pham V.M."/>
            <person name="Olson K.E."/>
            <person name="Ribeiro J.M."/>
        </authorList>
    </citation>
    <scope>NUCLEOTIDE SEQUENCE</scope>
    <source>
        <tissue evidence="15">Salivary glands</tissue>
    </source>
</reference>
<dbReference type="SMART" id="SM00020">
    <property type="entry name" value="Tryp_SPc"/>
    <property type="match status" value="1"/>
</dbReference>
<evidence type="ECO:0000256" key="12">
    <source>
        <dbReference type="RuleBase" id="RU366078"/>
    </source>
</evidence>
<dbReference type="InterPro" id="IPR009003">
    <property type="entry name" value="Peptidase_S1_PA"/>
</dbReference>
<dbReference type="InterPro" id="IPR018114">
    <property type="entry name" value="TRYPSIN_HIS"/>
</dbReference>
<evidence type="ECO:0000256" key="2">
    <source>
        <dbReference type="ARBA" id="ARBA00022670"/>
    </source>
</evidence>
<dbReference type="InterPro" id="IPR001314">
    <property type="entry name" value="Peptidase_S1A"/>
</dbReference>
<dbReference type="GO" id="GO:0042381">
    <property type="term" value="P:hemolymph coagulation"/>
    <property type="evidence" value="ECO:0007669"/>
    <property type="project" value="UniProtKB-KW"/>
</dbReference>
<dbReference type="Gene3D" id="2.40.10.10">
    <property type="entry name" value="Trypsin-like serine proteases"/>
    <property type="match status" value="2"/>
</dbReference>
<feature type="domain" description="Peptidase S1" evidence="13">
    <location>
        <begin position="109"/>
        <end position="361"/>
    </location>
</feature>
<dbReference type="PROSITE" id="PS51888">
    <property type="entry name" value="CLIP"/>
    <property type="match status" value="1"/>
</dbReference>
<dbReference type="Pfam" id="PF12032">
    <property type="entry name" value="CLIP"/>
    <property type="match status" value="1"/>
</dbReference>
<keyword evidence="5" id="KW-0353">Hemolymph clotting</keyword>
<evidence type="ECO:0000259" key="13">
    <source>
        <dbReference type="PROSITE" id="PS50240"/>
    </source>
</evidence>
<feature type="domain" description="Clip" evidence="14">
    <location>
        <begin position="28"/>
        <end position="82"/>
    </location>
</feature>
<evidence type="ECO:0000256" key="10">
    <source>
        <dbReference type="ARBA" id="ARBA00052079"/>
    </source>
</evidence>
<dbReference type="InterPro" id="IPR001254">
    <property type="entry name" value="Trypsin_dom"/>
</dbReference>
<keyword evidence="3 12" id="KW-0732">Signal</keyword>
<feature type="chain" id="PRO_5023975583" description="CLIP domain-containing serine protease" evidence="12">
    <location>
        <begin position="23"/>
        <end position="361"/>
    </location>
</feature>
<dbReference type="GO" id="GO:0006508">
    <property type="term" value="P:proteolysis"/>
    <property type="evidence" value="ECO:0007669"/>
    <property type="project" value="UniProtKB-KW"/>
</dbReference>
<keyword evidence="7" id="KW-1015">Disulfide bond</keyword>
<evidence type="ECO:0000256" key="4">
    <source>
        <dbReference type="ARBA" id="ARBA00022801"/>
    </source>
</evidence>
<dbReference type="InterPro" id="IPR022700">
    <property type="entry name" value="CLIP"/>
</dbReference>
<feature type="signal peptide" evidence="12">
    <location>
        <begin position="1"/>
        <end position="22"/>
    </location>
</feature>
<dbReference type="PRINTS" id="PR00722">
    <property type="entry name" value="CHYMOTRYPSIN"/>
</dbReference>
<proteinExistence type="evidence at transcript level"/>
<keyword evidence="2 11" id="KW-0645">Protease</keyword>
<evidence type="ECO:0000259" key="14">
    <source>
        <dbReference type="PROSITE" id="PS51888"/>
    </source>
</evidence>
<dbReference type="Pfam" id="PF00089">
    <property type="entry name" value="Trypsin"/>
    <property type="match status" value="1"/>
</dbReference>
<evidence type="ECO:0000256" key="11">
    <source>
        <dbReference type="RuleBase" id="RU363034"/>
    </source>
</evidence>
<evidence type="ECO:0000256" key="3">
    <source>
        <dbReference type="ARBA" id="ARBA00022729"/>
    </source>
</evidence>
<dbReference type="CDD" id="cd00190">
    <property type="entry name" value="Tryp_SPc"/>
    <property type="match status" value="1"/>
</dbReference>
<keyword evidence="8" id="KW-0325">Glycoprotein</keyword>
<keyword evidence="4 11" id="KW-0378">Hydrolase</keyword>
<dbReference type="PROSITE" id="PS00135">
    <property type="entry name" value="TRYPSIN_SER"/>
    <property type="match status" value="1"/>
</dbReference>
<sequence length="361" mass="39641">MQRISGLFVPIVLLGLTSLGYALNENDPCTNPHRQAGRCIYFRECQPLLDIYSKTFITPEESRFVDQSRCGQTADRKPLVCCAVSPNNAGSRSSLLKPPNCGKDLTNRIVGGQATLLDEFPWTALIEYRKANGLTGYHCGASLINSRYVVTAAHCIKAIPRGWEVIGVRVGEWDLNSERDCYDDDCADVPVNMGVEKIIVHENYDPNNKAQYNDIALIQFTRDVHTTSFIDPICLPVDNDYRTRNNVGTKGWAAGWGRTETASASNVKLKVELELQDLASCANIYRPSGITLRDTQICAGGVRGQDTCSGDSGGPLTKLIGSRNFLYGIVSFGPNKCGTKGVPGVYTNVAKYVDWIDNNLE</sequence>
<keyword evidence="12" id="KW-0964">Secreted</keyword>
<dbReference type="AlphaFoldDB" id="C6ZQY3"/>
<dbReference type="SUPFAM" id="SSF50494">
    <property type="entry name" value="Trypsin-like serine proteases"/>
    <property type="match status" value="1"/>
</dbReference>
<dbReference type="InterPro" id="IPR033116">
    <property type="entry name" value="TRYPSIN_SER"/>
</dbReference>
<dbReference type="FunFam" id="2.40.10.10:FF:000120">
    <property type="entry name" value="Putative serine protease"/>
    <property type="match status" value="1"/>
</dbReference>
<dbReference type="InterPro" id="IPR051487">
    <property type="entry name" value="Ser/Thr_Proteases_Immune/Dev"/>
</dbReference>
<dbReference type="EMBL" id="EZ114934">
    <property type="protein sequence ID" value="ACU30987.1"/>
    <property type="molecule type" value="mRNA"/>
</dbReference>
<keyword evidence="1" id="KW-0768">Sushi</keyword>
<dbReference type="SMART" id="SM00680">
    <property type="entry name" value="CLIP"/>
    <property type="match status" value="1"/>
</dbReference>
<comment type="similarity">
    <text evidence="9 12">Belongs to the peptidase S1 family. CLIP subfamily.</text>
</comment>
<dbReference type="GO" id="GO:0005576">
    <property type="term" value="C:extracellular region"/>
    <property type="evidence" value="ECO:0007669"/>
    <property type="project" value="UniProtKB-SubCell"/>
</dbReference>
<evidence type="ECO:0000256" key="6">
    <source>
        <dbReference type="ARBA" id="ARBA00022825"/>
    </source>
</evidence>
<dbReference type="PROSITE" id="PS00134">
    <property type="entry name" value="TRYPSIN_HIS"/>
    <property type="match status" value="1"/>
</dbReference>
<dbReference type="InterPro" id="IPR038565">
    <property type="entry name" value="CLIP_sf"/>
</dbReference>
<dbReference type="GO" id="GO:0004252">
    <property type="term" value="F:serine-type endopeptidase activity"/>
    <property type="evidence" value="ECO:0007669"/>
    <property type="project" value="UniProtKB-UniRule"/>
</dbReference>
<keyword evidence="6 11" id="KW-0720">Serine protease</keyword>
<evidence type="ECO:0000256" key="7">
    <source>
        <dbReference type="ARBA" id="ARBA00023157"/>
    </source>
</evidence>
<organism evidence="15">
    <name type="scientific">Ochlerotatus triseriatus</name>
    <name type="common">Eastern treehole mosquito</name>
    <name type="synonym">Aedes triseriatus</name>
    <dbReference type="NCBI Taxonomy" id="7162"/>
    <lineage>
        <taxon>Eukaryota</taxon>
        <taxon>Metazoa</taxon>
        <taxon>Ecdysozoa</taxon>
        <taxon>Arthropoda</taxon>
        <taxon>Hexapoda</taxon>
        <taxon>Insecta</taxon>
        <taxon>Pterygota</taxon>
        <taxon>Neoptera</taxon>
        <taxon>Endopterygota</taxon>
        <taxon>Diptera</taxon>
        <taxon>Nematocera</taxon>
        <taxon>Culicoidea</taxon>
        <taxon>Culicidae</taxon>
        <taxon>Culicinae</taxon>
        <taxon>Aedini</taxon>
        <taxon>Ochlerotatus</taxon>
        <taxon>Protomacleaya</taxon>
    </lineage>
</organism>
<dbReference type="Gene3D" id="3.30.1640.30">
    <property type="match status" value="1"/>
</dbReference>
<dbReference type="InterPro" id="IPR043504">
    <property type="entry name" value="Peptidase_S1_PA_chymotrypsin"/>
</dbReference>
<dbReference type="EC" id="3.4.21.-" evidence="11"/>
<evidence type="ECO:0000256" key="1">
    <source>
        <dbReference type="ARBA" id="ARBA00022659"/>
    </source>
</evidence>
<dbReference type="MEROPS" id="S01.201"/>
<evidence type="ECO:0000256" key="5">
    <source>
        <dbReference type="ARBA" id="ARBA00022820"/>
    </source>
</evidence>
<protein>
    <recommendedName>
        <fullName evidence="12">CLIP domain-containing serine protease</fullName>
        <ecNumber evidence="11">3.4.21.-</ecNumber>
    </recommendedName>
</protein>
<comment type="catalytic activity">
    <reaction evidence="10">
        <text>Selective cleavage of 103-Arg-|-Ser-104 and 124-Ile-|-Ile-125 bonds in Limulus clotting factor B to form activated factor B. Cleavage of -Pro-Arg-|-Xaa- bonds in synthetic substrates.</text>
        <dbReference type="EC" id="3.4.21.84"/>
    </reaction>
</comment>
<dbReference type="PROSITE" id="PS50240">
    <property type="entry name" value="TRYPSIN_DOM"/>
    <property type="match status" value="1"/>
</dbReference>
<evidence type="ECO:0000256" key="8">
    <source>
        <dbReference type="ARBA" id="ARBA00023180"/>
    </source>
</evidence>
<evidence type="ECO:0000313" key="15">
    <source>
        <dbReference type="EMBL" id="ACU30987.1"/>
    </source>
</evidence>
<dbReference type="PANTHER" id="PTHR24256">
    <property type="entry name" value="TRYPTASE-RELATED"/>
    <property type="match status" value="1"/>
</dbReference>
<evidence type="ECO:0000256" key="9">
    <source>
        <dbReference type="ARBA" id="ARBA00024195"/>
    </source>
</evidence>
<accession>C6ZQY3</accession>
<name>C6ZQY3_OCHTR</name>